<keyword evidence="2" id="KW-1185">Reference proteome</keyword>
<dbReference type="AlphaFoldDB" id="A0A9D4EH12"/>
<gene>
    <name evidence="1" type="ORF">DPMN_179366</name>
</gene>
<comment type="caution">
    <text evidence="1">The sequence shown here is derived from an EMBL/GenBank/DDBJ whole genome shotgun (WGS) entry which is preliminary data.</text>
</comment>
<protein>
    <submittedName>
        <fullName evidence="1">Uncharacterized protein</fullName>
    </submittedName>
</protein>
<dbReference type="EMBL" id="JAIWYP010000009">
    <property type="protein sequence ID" value="KAH3777917.1"/>
    <property type="molecule type" value="Genomic_DNA"/>
</dbReference>
<name>A0A9D4EH12_DREPO</name>
<proteinExistence type="predicted"/>
<accession>A0A9D4EH12</accession>
<evidence type="ECO:0000313" key="1">
    <source>
        <dbReference type="EMBL" id="KAH3777917.1"/>
    </source>
</evidence>
<organism evidence="1 2">
    <name type="scientific">Dreissena polymorpha</name>
    <name type="common">Zebra mussel</name>
    <name type="synonym">Mytilus polymorpha</name>
    <dbReference type="NCBI Taxonomy" id="45954"/>
    <lineage>
        <taxon>Eukaryota</taxon>
        <taxon>Metazoa</taxon>
        <taxon>Spiralia</taxon>
        <taxon>Lophotrochozoa</taxon>
        <taxon>Mollusca</taxon>
        <taxon>Bivalvia</taxon>
        <taxon>Autobranchia</taxon>
        <taxon>Heteroconchia</taxon>
        <taxon>Euheterodonta</taxon>
        <taxon>Imparidentia</taxon>
        <taxon>Neoheterodontei</taxon>
        <taxon>Myida</taxon>
        <taxon>Dreissenoidea</taxon>
        <taxon>Dreissenidae</taxon>
        <taxon>Dreissena</taxon>
    </lineage>
</organism>
<sequence length="56" mass="6524">MVKITEGLPLLILMIASELREQRGMLTPKYMAQLLADCRLPILSREFYPEEDRVCK</sequence>
<dbReference type="Proteomes" id="UP000828390">
    <property type="component" value="Unassembled WGS sequence"/>
</dbReference>
<evidence type="ECO:0000313" key="2">
    <source>
        <dbReference type="Proteomes" id="UP000828390"/>
    </source>
</evidence>
<reference evidence="1" key="2">
    <citation type="submission" date="2020-11" db="EMBL/GenBank/DDBJ databases">
        <authorList>
            <person name="McCartney M.A."/>
            <person name="Auch B."/>
            <person name="Kono T."/>
            <person name="Mallez S."/>
            <person name="Becker A."/>
            <person name="Gohl D.M."/>
            <person name="Silverstein K.A.T."/>
            <person name="Koren S."/>
            <person name="Bechman K.B."/>
            <person name="Herman A."/>
            <person name="Abrahante J.E."/>
            <person name="Garbe J."/>
        </authorList>
    </citation>
    <scope>NUCLEOTIDE SEQUENCE</scope>
    <source>
        <strain evidence="1">Duluth1</strain>
        <tissue evidence="1">Whole animal</tissue>
    </source>
</reference>
<reference evidence="1" key="1">
    <citation type="journal article" date="2019" name="bioRxiv">
        <title>The Genome of the Zebra Mussel, Dreissena polymorpha: A Resource for Invasive Species Research.</title>
        <authorList>
            <person name="McCartney M.A."/>
            <person name="Auch B."/>
            <person name="Kono T."/>
            <person name="Mallez S."/>
            <person name="Zhang Y."/>
            <person name="Obille A."/>
            <person name="Becker A."/>
            <person name="Abrahante J.E."/>
            <person name="Garbe J."/>
            <person name="Badalamenti J.P."/>
            <person name="Herman A."/>
            <person name="Mangelson H."/>
            <person name="Liachko I."/>
            <person name="Sullivan S."/>
            <person name="Sone E.D."/>
            <person name="Koren S."/>
            <person name="Silverstein K.A.T."/>
            <person name="Beckman K.B."/>
            <person name="Gohl D.M."/>
        </authorList>
    </citation>
    <scope>NUCLEOTIDE SEQUENCE</scope>
    <source>
        <strain evidence="1">Duluth1</strain>
        <tissue evidence="1">Whole animal</tissue>
    </source>
</reference>